<keyword evidence="2" id="KW-1185">Reference proteome</keyword>
<dbReference type="EMBL" id="PUJW01000002">
    <property type="protein sequence ID" value="NHB91200.1"/>
    <property type="molecule type" value="Genomic_DNA"/>
</dbReference>
<dbReference type="RefSeq" id="WP_166302283.1">
    <property type="nucleotide sequence ID" value="NZ_CAWPIB010000002.1"/>
</dbReference>
<reference evidence="1 2" key="1">
    <citation type="submission" date="2018-02" db="EMBL/GenBank/DDBJ databases">
        <authorList>
            <person name="Machado R.A."/>
        </authorList>
    </citation>
    <scope>NUCLEOTIDE SEQUENCE [LARGE SCALE GENOMIC DNA]</scope>
    <source>
        <strain evidence="1 2">DSM 19724</strain>
    </source>
</reference>
<dbReference type="Proteomes" id="UP000591844">
    <property type="component" value="Unassembled WGS sequence"/>
</dbReference>
<gene>
    <name evidence="1" type="ORF">C5469_03285</name>
</gene>
<name>A0A7X5QBA8_9GAMM</name>
<comment type="caution">
    <text evidence="1">The sequence shown here is derived from an EMBL/GenBank/DDBJ whole genome shotgun (WGS) entry which is preliminary data.</text>
</comment>
<proteinExistence type="predicted"/>
<sequence length="387" mass="43954">MTVMTIYFCGTSSNKYDNEHSNYWQGELISTLAENQEGKEFAEWNIVDGPGSGNLQSDQLWVESKLYPDMIGQLFGSGWQENIQHALQILKGIPKWKREKLTEEQYNKLKDAGVPLEKTKIGSFLWRRYDYGDRKVTPQDLQKKIIEIYRNKYGGVTQVNLVGWSRGGISCHMLANAMLSDDALKTIPVNIFTIDPVPGLGNFQTEKIMLGENVKEYVAFYACDERSKGFACEIPKTDKVTRVHLFPMQGRHATLVGNGFSDGVDGNNGEDNSKKDRLKEPGCLVRHFAEVCLTRWGVKFKEGKTLALTDDQILAYHQIMEKDSKLYQDMHGKSYTKVTENSQGERSVSYFNEWAAFSTIQGDSFIPTQGLAANYLQDRSIYNILKK</sequence>
<evidence type="ECO:0000313" key="1">
    <source>
        <dbReference type="EMBL" id="NHB91200.1"/>
    </source>
</evidence>
<organism evidence="1 2">
    <name type="scientific">Photorhabdus cinerea</name>
    <dbReference type="NCBI Taxonomy" id="471575"/>
    <lineage>
        <taxon>Bacteria</taxon>
        <taxon>Pseudomonadati</taxon>
        <taxon>Pseudomonadota</taxon>
        <taxon>Gammaproteobacteria</taxon>
        <taxon>Enterobacterales</taxon>
        <taxon>Morganellaceae</taxon>
        <taxon>Photorhabdus</taxon>
    </lineage>
</organism>
<protein>
    <submittedName>
        <fullName evidence="1">Uncharacterized protein</fullName>
    </submittedName>
</protein>
<accession>A0A7X5QBA8</accession>
<evidence type="ECO:0000313" key="2">
    <source>
        <dbReference type="Proteomes" id="UP000591844"/>
    </source>
</evidence>
<dbReference type="AlphaFoldDB" id="A0A7X5QBA8"/>